<organism evidence="3 4">
    <name type="scientific">Lactococcus formosensis</name>
    <dbReference type="NCBI Taxonomy" id="1281486"/>
    <lineage>
        <taxon>Bacteria</taxon>
        <taxon>Bacillati</taxon>
        <taxon>Bacillota</taxon>
        <taxon>Bacilli</taxon>
        <taxon>Lactobacillales</taxon>
        <taxon>Streptococcaceae</taxon>
        <taxon>Lactococcus</taxon>
    </lineage>
</organism>
<dbReference type="Proteomes" id="UP001153199">
    <property type="component" value="Unassembled WGS sequence"/>
</dbReference>
<sequence length="73" mass="7931">NLSVRQSKEFTTDAIVLYEALRTFNPSPYMAFIQSPDFATVSGSPELLVKKEGTALSTRPIAGTRPRGANDAE</sequence>
<dbReference type="AlphaFoldDB" id="A0A9X4SG68"/>
<dbReference type="PANTHER" id="PTHR11236">
    <property type="entry name" value="AMINOBENZOATE/ANTHRANILATE SYNTHASE"/>
    <property type="match status" value="1"/>
</dbReference>
<dbReference type="Pfam" id="PF00425">
    <property type="entry name" value="Chorismate_bind"/>
    <property type="match status" value="1"/>
</dbReference>
<dbReference type="SUPFAM" id="SSF56322">
    <property type="entry name" value="ADC synthase"/>
    <property type="match status" value="1"/>
</dbReference>
<name>A0A9X4SG68_9LACT</name>
<evidence type="ECO:0000259" key="2">
    <source>
        <dbReference type="Pfam" id="PF00425"/>
    </source>
</evidence>
<dbReference type="EMBL" id="JAMWFV010000264">
    <property type="protein sequence ID" value="MDG6146457.1"/>
    <property type="molecule type" value="Genomic_DNA"/>
</dbReference>
<dbReference type="InterPro" id="IPR005801">
    <property type="entry name" value="ADC_synthase"/>
</dbReference>
<evidence type="ECO:0000256" key="1">
    <source>
        <dbReference type="SAM" id="MobiDB-lite"/>
    </source>
</evidence>
<keyword evidence="4" id="KW-1185">Reference proteome</keyword>
<dbReference type="InterPro" id="IPR019999">
    <property type="entry name" value="Anth_synth_I-like"/>
</dbReference>
<evidence type="ECO:0000313" key="4">
    <source>
        <dbReference type="Proteomes" id="UP001153199"/>
    </source>
</evidence>
<accession>A0A9X4SG68</accession>
<proteinExistence type="predicted"/>
<feature type="domain" description="Chorismate-utilising enzyme C-terminal" evidence="2">
    <location>
        <begin position="3"/>
        <end position="72"/>
    </location>
</feature>
<evidence type="ECO:0000313" key="3">
    <source>
        <dbReference type="EMBL" id="MDG6146457.1"/>
    </source>
</evidence>
<dbReference type="InterPro" id="IPR015890">
    <property type="entry name" value="Chorismate_C"/>
</dbReference>
<dbReference type="RefSeq" id="WP_279369242.1">
    <property type="nucleotide sequence ID" value="NZ_JAMWFV010000264.1"/>
</dbReference>
<dbReference type="Gene3D" id="3.60.120.10">
    <property type="entry name" value="Anthranilate synthase"/>
    <property type="match status" value="1"/>
</dbReference>
<feature type="non-terminal residue" evidence="3">
    <location>
        <position position="73"/>
    </location>
</feature>
<dbReference type="GO" id="GO:0000162">
    <property type="term" value="P:L-tryptophan biosynthetic process"/>
    <property type="evidence" value="ECO:0007669"/>
    <property type="project" value="TreeGrafter"/>
</dbReference>
<dbReference type="PANTHER" id="PTHR11236:SF41">
    <property type="entry name" value="AMINODEOXYCHORISMATE SYNTHASE COMPONENT 1"/>
    <property type="match status" value="1"/>
</dbReference>
<comment type="caution">
    <text evidence="3">The sequence shown here is derived from an EMBL/GenBank/DDBJ whole genome shotgun (WGS) entry which is preliminary data.</text>
</comment>
<feature type="region of interest" description="Disordered" evidence="1">
    <location>
        <begin position="52"/>
        <end position="73"/>
    </location>
</feature>
<gene>
    <name evidence="3" type="ORF">NF717_12510</name>
</gene>
<protein>
    <submittedName>
        <fullName evidence="3">Chorismate-binding protein</fullName>
    </submittedName>
</protein>
<reference evidence="3" key="1">
    <citation type="submission" date="2022-06" db="EMBL/GenBank/DDBJ databases">
        <title>Lactococcus from bovine mastitis in China.</title>
        <authorList>
            <person name="Lin Y."/>
            <person name="Han B."/>
        </authorList>
    </citation>
    <scope>NUCLEOTIDE SEQUENCE</scope>
    <source>
        <strain evidence="3">Ningxia-I-26</strain>
    </source>
</reference>
<feature type="non-terminal residue" evidence="3">
    <location>
        <position position="1"/>
    </location>
</feature>